<feature type="transmembrane region" description="Helical" evidence="8">
    <location>
        <begin position="228"/>
        <end position="250"/>
    </location>
</feature>
<dbReference type="Proteomes" id="UP000564573">
    <property type="component" value="Unassembled WGS sequence"/>
</dbReference>
<comment type="caution">
    <text evidence="9">The sequence shown here is derived from an EMBL/GenBank/DDBJ whole genome shotgun (WGS) entry which is preliminary data.</text>
</comment>
<organism evidence="9 10">
    <name type="scientific">Prauserella sediminis</name>
    <dbReference type="NCBI Taxonomy" id="577680"/>
    <lineage>
        <taxon>Bacteria</taxon>
        <taxon>Bacillati</taxon>
        <taxon>Actinomycetota</taxon>
        <taxon>Actinomycetes</taxon>
        <taxon>Pseudonocardiales</taxon>
        <taxon>Pseudonocardiaceae</taxon>
        <taxon>Prauserella</taxon>
        <taxon>Prauserella salsuginis group</taxon>
    </lineage>
</organism>
<keyword evidence="4 8" id="KW-0812">Transmembrane</keyword>
<feature type="transmembrane region" description="Helical" evidence="8">
    <location>
        <begin position="160"/>
        <end position="177"/>
    </location>
</feature>
<dbReference type="EMBL" id="JACIBS010000001">
    <property type="protein sequence ID" value="MBB3663611.1"/>
    <property type="molecule type" value="Genomic_DNA"/>
</dbReference>
<protein>
    <recommendedName>
        <fullName evidence="3">Sodium-dependent dicarboxylate transporter SdcS</fullName>
    </recommendedName>
    <alternativeName>
        <fullName evidence="7">Na(+)/dicarboxylate symporter</fullName>
    </alternativeName>
</protein>
<sequence length="503" mass="52829">MSQTGSESGTTVGEADADGANTRRWIGLGLGPVLAALLYVLLPNSLSADGKAAAAIAVVMATWWVTEAIPLAATALLPLVLFPLFGVAEIGDVTAPYASDIIFLFMGGFIIGLAMQRWDLHKRFALRTVMLVGTSPVRLIAGFMIATAFLSMWVSNTATAVMMLPVGVSVLGLVLQLGSGKGDPNFATALMLGIAYAASIGSLSTIIGTPPNAVLVGYLGEQGISIGFGQWMLFGLPIAIVFLFLAWLILAKVVYRPKFRELPGGRDLIRQQLDELGPMSRGEKNALAVFVGAAAAWIILPLLADEEIMGDAALTWLEYADDSVIAMIASVVLFILPVRRGVRTMNWDTAKQLPWGILLLFGGGLALSKQFEETGFATWLGDQVANLDVLPTILFVAAAVVIVLFMTELTSNTAMASIFVPILGAVAVGLGMDVMLLVVPAALAATCAFMLPVATPPNAIVFGSGHVTIGQMIKGGVWLNVIGIVLVTLGTYTLGAWILGIGL</sequence>
<dbReference type="GO" id="GO:1905039">
    <property type="term" value="P:carboxylic acid transmembrane transport"/>
    <property type="evidence" value="ECO:0007669"/>
    <property type="project" value="UniProtKB-ARBA"/>
</dbReference>
<dbReference type="PANTHER" id="PTHR10283">
    <property type="entry name" value="SOLUTE CARRIER FAMILY 13 MEMBER"/>
    <property type="match status" value="1"/>
</dbReference>
<feature type="transmembrane region" description="Helical" evidence="8">
    <location>
        <begin position="25"/>
        <end position="42"/>
    </location>
</feature>
<evidence type="ECO:0000256" key="1">
    <source>
        <dbReference type="ARBA" id="ARBA00004141"/>
    </source>
</evidence>
<keyword evidence="10" id="KW-1185">Reference proteome</keyword>
<reference evidence="9 10" key="1">
    <citation type="submission" date="2020-08" db="EMBL/GenBank/DDBJ databases">
        <title>Sequencing the genomes of 1000 actinobacteria strains.</title>
        <authorList>
            <person name="Klenk H.-P."/>
        </authorList>
    </citation>
    <scope>NUCLEOTIDE SEQUENCE [LARGE SCALE GENOMIC DNA]</scope>
    <source>
        <strain evidence="9 10">DSM 45267</strain>
    </source>
</reference>
<dbReference type="NCBIfam" id="TIGR00785">
    <property type="entry name" value="dass"/>
    <property type="match status" value="1"/>
</dbReference>
<dbReference type="InterPro" id="IPR001898">
    <property type="entry name" value="SLC13A/DASS"/>
</dbReference>
<proteinExistence type="inferred from homology"/>
<feature type="transmembrane region" description="Helical" evidence="8">
    <location>
        <begin position="324"/>
        <end position="341"/>
    </location>
</feature>
<keyword evidence="6 8" id="KW-0472">Membrane</keyword>
<evidence type="ECO:0000256" key="7">
    <source>
        <dbReference type="ARBA" id="ARBA00031174"/>
    </source>
</evidence>
<evidence type="ECO:0000256" key="3">
    <source>
        <dbReference type="ARBA" id="ARBA00020150"/>
    </source>
</evidence>
<evidence type="ECO:0000256" key="2">
    <source>
        <dbReference type="ARBA" id="ARBA00006772"/>
    </source>
</evidence>
<feature type="transmembrane region" description="Helical" evidence="8">
    <location>
        <begin position="136"/>
        <end position="154"/>
    </location>
</feature>
<comment type="subcellular location">
    <subcellularLocation>
        <location evidence="1">Membrane</location>
        <topology evidence="1">Multi-pass membrane protein</topology>
    </subcellularLocation>
</comment>
<evidence type="ECO:0000256" key="6">
    <source>
        <dbReference type="ARBA" id="ARBA00023136"/>
    </source>
</evidence>
<gene>
    <name evidence="9" type="ORF">FB384_002515</name>
</gene>
<evidence type="ECO:0000256" key="8">
    <source>
        <dbReference type="SAM" id="Phobius"/>
    </source>
</evidence>
<feature type="transmembrane region" description="Helical" evidence="8">
    <location>
        <begin position="286"/>
        <end position="304"/>
    </location>
</feature>
<dbReference type="GO" id="GO:0005886">
    <property type="term" value="C:plasma membrane"/>
    <property type="evidence" value="ECO:0007669"/>
    <property type="project" value="TreeGrafter"/>
</dbReference>
<feature type="transmembrane region" description="Helical" evidence="8">
    <location>
        <begin position="389"/>
        <end position="406"/>
    </location>
</feature>
<evidence type="ECO:0000313" key="9">
    <source>
        <dbReference type="EMBL" id="MBB3663611.1"/>
    </source>
</evidence>
<accession>A0A839XLJ0</accession>
<dbReference type="PANTHER" id="PTHR10283:SF82">
    <property type="entry name" value="SOLUTE CARRIER FAMILY 13 MEMBER 2"/>
    <property type="match status" value="1"/>
</dbReference>
<evidence type="ECO:0000313" key="10">
    <source>
        <dbReference type="Proteomes" id="UP000564573"/>
    </source>
</evidence>
<dbReference type="AlphaFoldDB" id="A0A839XLJ0"/>
<name>A0A839XLJ0_9PSEU</name>
<dbReference type="CDD" id="cd01115">
    <property type="entry name" value="SLC13_permease"/>
    <property type="match status" value="1"/>
</dbReference>
<evidence type="ECO:0000256" key="4">
    <source>
        <dbReference type="ARBA" id="ARBA00022692"/>
    </source>
</evidence>
<feature type="transmembrane region" description="Helical" evidence="8">
    <location>
        <begin position="477"/>
        <end position="499"/>
    </location>
</feature>
<feature type="transmembrane region" description="Helical" evidence="8">
    <location>
        <begin position="97"/>
        <end position="115"/>
    </location>
</feature>
<dbReference type="GO" id="GO:0008514">
    <property type="term" value="F:organic anion transmembrane transporter activity"/>
    <property type="evidence" value="ECO:0007669"/>
    <property type="project" value="UniProtKB-ARBA"/>
</dbReference>
<comment type="similarity">
    <text evidence="2">Belongs to the SLC13A/DASS transporter (TC 2.A.47) family. NADC subfamily.</text>
</comment>
<dbReference type="Pfam" id="PF00939">
    <property type="entry name" value="Na_sulph_symp"/>
    <property type="match status" value="1"/>
</dbReference>
<feature type="transmembrane region" description="Helical" evidence="8">
    <location>
        <begin position="189"/>
        <end position="208"/>
    </location>
</feature>
<feature type="transmembrane region" description="Helical" evidence="8">
    <location>
        <begin position="418"/>
        <end position="451"/>
    </location>
</feature>
<feature type="transmembrane region" description="Helical" evidence="8">
    <location>
        <begin position="353"/>
        <end position="369"/>
    </location>
</feature>
<feature type="transmembrane region" description="Helical" evidence="8">
    <location>
        <begin position="54"/>
        <end position="85"/>
    </location>
</feature>
<evidence type="ECO:0000256" key="5">
    <source>
        <dbReference type="ARBA" id="ARBA00022989"/>
    </source>
</evidence>
<keyword evidence="5 8" id="KW-1133">Transmembrane helix</keyword>
<dbReference type="RefSeq" id="WP_183782905.1">
    <property type="nucleotide sequence ID" value="NZ_JACIBS010000001.1"/>
</dbReference>